<dbReference type="AlphaFoldDB" id="A0A7C3WJI6"/>
<evidence type="ECO:0000313" key="1">
    <source>
        <dbReference type="EMBL" id="HGB14851.1"/>
    </source>
</evidence>
<comment type="caution">
    <text evidence="1">The sequence shown here is derived from an EMBL/GenBank/DDBJ whole genome shotgun (WGS) entry which is preliminary data.</text>
</comment>
<dbReference type="PANTHER" id="PTHR12697">
    <property type="entry name" value="PBS LYASE HEAT-LIKE PROTEIN"/>
    <property type="match status" value="1"/>
</dbReference>
<sequence length="206" mass="22796">MVLKKTVSDLDKVADVRRYKRDLEGLLAQLQDADPGVRRWAARDLSAYREAAATLCQRLEQEGDPAVREAIATALAKIGGPEVVSGLIELLRSDDAALRNLVIEVLQEIPKDLEGQIEGLLRDLDPDVRIFAVNIMGLTTHPKLEQWLISVLEEDPHVNVVATALDQLCEIGTEASLPALALVRKRFPQDPFILFSAEMAEKRIKG</sequence>
<accession>A0A7C3WJI6</accession>
<dbReference type="EMBL" id="DTHB01000043">
    <property type="protein sequence ID" value="HGB14851.1"/>
    <property type="molecule type" value="Genomic_DNA"/>
</dbReference>
<dbReference type="Gene3D" id="1.25.10.10">
    <property type="entry name" value="Leucine-rich Repeat Variant"/>
    <property type="match status" value="1"/>
</dbReference>
<gene>
    <name evidence="1" type="ORF">ENV62_06415</name>
</gene>
<organism evidence="1">
    <name type="scientific">Desulfobacca acetoxidans</name>
    <dbReference type="NCBI Taxonomy" id="60893"/>
    <lineage>
        <taxon>Bacteria</taxon>
        <taxon>Pseudomonadati</taxon>
        <taxon>Thermodesulfobacteriota</taxon>
        <taxon>Desulfobaccia</taxon>
        <taxon>Desulfobaccales</taxon>
        <taxon>Desulfobaccaceae</taxon>
        <taxon>Desulfobacca</taxon>
    </lineage>
</organism>
<dbReference type="InterPro" id="IPR011989">
    <property type="entry name" value="ARM-like"/>
</dbReference>
<dbReference type="PANTHER" id="PTHR12697:SF5">
    <property type="entry name" value="DEOXYHYPUSINE HYDROXYLASE"/>
    <property type="match status" value="1"/>
</dbReference>
<proteinExistence type="predicted"/>
<dbReference type="InterPro" id="IPR016024">
    <property type="entry name" value="ARM-type_fold"/>
</dbReference>
<dbReference type="InterPro" id="IPR004155">
    <property type="entry name" value="PBS_lyase_HEAT"/>
</dbReference>
<reference evidence="1" key="1">
    <citation type="journal article" date="2020" name="mSystems">
        <title>Genome- and Community-Level Interaction Insights into Carbon Utilization and Element Cycling Functions of Hydrothermarchaeota in Hydrothermal Sediment.</title>
        <authorList>
            <person name="Zhou Z."/>
            <person name="Liu Y."/>
            <person name="Xu W."/>
            <person name="Pan J."/>
            <person name="Luo Z.H."/>
            <person name="Li M."/>
        </authorList>
    </citation>
    <scope>NUCLEOTIDE SEQUENCE [LARGE SCALE GENOMIC DNA]</scope>
    <source>
        <strain evidence="1">SpSt-776</strain>
    </source>
</reference>
<name>A0A7C3WJI6_9BACT</name>
<dbReference type="SUPFAM" id="SSF48371">
    <property type="entry name" value="ARM repeat"/>
    <property type="match status" value="1"/>
</dbReference>
<dbReference type="SMART" id="SM00567">
    <property type="entry name" value="EZ_HEAT"/>
    <property type="match status" value="3"/>
</dbReference>
<dbReference type="GO" id="GO:0016491">
    <property type="term" value="F:oxidoreductase activity"/>
    <property type="evidence" value="ECO:0007669"/>
    <property type="project" value="TreeGrafter"/>
</dbReference>
<protein>
    <submittedName>
        <fullName evidence="1">HEAT repeat domain-containing protein</fullName>
    </submittedName>
</protein>
<dbReference type="Pfam" id="PF13646">
    <property type="entry name" value="HEAT_2"/>
    <property type="match status" value="2"/>
</dbReference>